<dbReference type="Gene3D" id="3.40.50.720">
    <property type="entry name" value="NAD(P)-binding Rossmann-like Domain"/>
    <property type="match status" value="1"/>
</dbReference>
<reference evidence="7 8" key="1">
    <citation type="submission" date="2019-06" db="EMBL/GenBank/DDBJ databases">
        <authorList>
            <person name="Meng X."/>
        </authorList>
    </citation>
    <scope>NUCLEOTIDE SEQUENCE [LARGE SCALE GENOMIC DNA]</scope>
    <source>
        <strain evidence="7 8">M625</strain>
    </source>
</reference>
<name>A0A504J4Q1_9FLAO</name>
<dbReference type="GO" id="GO:0005996">
    <property type="term" value="P:monosaccharide metabolic process"/>
    <property type="evidence" value="ECO:0007669"/>
    <property type="project" value="TreeGrafter"/>
</dbReference>
<evidence type="ECO:0000256" key="2">
    <source>
        <dbReference type="ARBA" id="ARBA00007637"/>
    </source>
</evidence>
<dbReference type="PANTHER" id="PTHR43725">
    <property type="entry name" value="UDP-GLUCOSE 4-EPIMERASE"/>
    <property type="match status" value="1"/>
</dbReference>
<dbReference type="OrthoDB" id="9809586at2"/>
<comment type="pathway">
    <text evidence="1">Carbohydrate metabolism; galactose metabolism.</text>
</comment>
<dbReference type="SUPFAM" id="SSF51735">
    <property type="entry name" value="NAD(P)-binding Rossmann-fold domains"/>
    <property type="match status" value="1"/>
</dbReference>
<dbReference type="Pfam" id="PF01370">
    <property type="entry name" value="Epimerase"/>
    <property type="match status" value="1"/>
</dbReference>
<dbReference type="GO" id="GO:0005829">
    <property type="term" value="C:cytosol"/>
    <property type="evidence" value="ECO:0007669"/>
    <property type="project" value="TreeGrafter"/>
</dbReference>
<evidence type="ECO:0000256" key="1">
    <source>
        <dbReference type="ARBA" id="ARBA00004947"/>
    </source>
</evidence>
<sequence>MNKRDFIKTIGAGTAFTLLNPIEALGFTDSIKKTNGKKVLILGGRGFIGPTIVQSFLDNGYEVTLLNRNKTNTHLFKELPLIICDREKENKAGLRAIDKKYKNTYWDVVVDTWQKSSKAVSDFLEEFKGNFGHYHYISTIAVYDDWNKKFINENEALNPLPKLPKSIAEGMQHRYAIRKTFAEEAIQEQITNYTIYRSHGMRDFRSANTIDVVDEPFWPVRFYRGGEILLPNVKNHHMQVLDVKSMVDFIIHCSNKKTYGAFNIACQPTRFKDYVSSLIHATQKPEKLHWIDGEFLIENGLIPYKVVPFWRPKPIAMYYFNVQKAIEAGFVHRPLVDMIKDQIEGYKYRYPKDDVKFGKQADGSVKCYSLDKEKEIIQKWLAHQKQ</sequence>
<evidence type="ECO:0000259" key="6">
    <source>
        <dbReference type="Pfam" id="PF01370"/>
    </source>
</evidence>
<evidence type="ECO:0000256" key="4">
    <source>
        <dbReference type="ARBA" id="ARBA00031367"/>
    </source>
</evidence>
<dbReference type="GO" id="GO:0003978">
    <property type="term" value="F:UDP-glucose 4-epimerase activity"/>
    <property type="evidence" value="ECO:0007669"/>
    <property type="project" value="TreeGrafter"/>
</dbReference>
<comment type="caution">
    <text evidence="7">The sequence shown here is derived from an EMBL/GenBank/DDBJ whole genome shotgun (WGS) entry which is preliminary data.</text>
</comment>
<evidence type="ECO:0000256" key="5">
    <source>
        <dbReference type="ARBA" id="ARBA00033067"/>
    </source>
</evidence>
<protein>
    <recommendedName>
        <fullName evidence="3">UDP-glucose 4-epimerase</fullName>
    </recommendedName>
    <alternativeName>
        <fullName evidence="5">Galactowaldenase</fullName>
    </alternativeName>
    <alternativeName>
        <fullName evidence="4">UDP-galactose 4-epimerase</fullName>
    </alternativeName>
</protein>
<accession>A0A504J4Q1</accession>
<keyword evidence="8" id="KW-1185">Reference proteome</keyword>
<evidence type="ECO:0000256" key="3">
    <source>
        <dbReference type="ARBA" id="ARBA00018569"/>
    </source>
</evidence>
<dbReference type="AlphaFoldDB" id="A0A504J4Q1"/>
<dbReference type="RefSeq" id="WP_140595756.1">
    <property type="nucleotide sequence ID" value="NZ_VFWZ01000007.1"/>
</dbReference>
<dbReference type="EMBL" id="VFWZ01000007">
    <property type="protein sequence ID" value="TPN83482.1"/>
    <property type="molecule type" value="Genomic_DNA"/>
</dbReference>
<dbReference type="Proteomes" id="UP000315540">
    <property type="component" value="Unassembled WGS sequence"/>
</dbReference>
<proteinExistence type="inferred from homology"/>
<evidence type="ECO:0000313" key="7">
    <source>
        <dbReference type="EMBL" id="TPN83482.1"/>
    </source>
</evidence>
<dbReference type="InterPro" id="IPR036291">
    <property type="entry name" value="NAD(P)-bd_dom_sf"/>
</dbReference>
<gene>
    <name evidence="7" type="ORF">FHK87_19890</name>
</gene>
<organism evidence="7 8">
    <name type="scientific">Aquimarina algicola</name>
    <dbReference type="NCBI Taxonomy" id="2589995"/>
    <lineage>
        <taxon>Bacteria</taxon>
        <taxon>Pseudomonadati</taxon>
        <taxon>Bacteroidota</taxon>
        <taxon>Flavobacteriia</taxon>
        <taxon>Flavobacteriales</taxon>
        <taxon>Flavobacteriaceae</taxon>
        <taxon>Aquimarina</taxon>
    </lineage>
</organism>
<comment type="similarity">
    <text evidence="2">Belongs to the NAD(P)-dependent epimerase/dehydratase family.</text>
</comment>
<feature type="domain" description="NAD-dependent epimerase/dehydratase" evidence="6">
    <location>
        <begin position="39"/>
        <end position="90"/>
    </location>
</feature>
<dbReference type="InterPro" id="IPR001509">
    <property type="entry name" value="Epimerase_deHydtase"/>
</dbReference>
<dbReference type="PANTHER" id="PTHR43725:SF32">
    <property type="entry name" value="NAD-DEPENDENT EPIMERASE_DEHYDRATASE DOMAIN-CONTAINING PROTEIN"/>
    <property type="match status" value="1"/>
</dbReference>
<evidence type="ECO:0000313" key="8">
    <source>
        <dbReference type="Proteomes" id="UP000315540"/>
    </source>
</evidence>